<feature type="compositionally biased region" description="Low complexity" evidence="5">
    <location>
        <begin position="283"/>
        <end position="293"/>
    </location>
</feature>
<reference evidence="7 8" key="1">
    <citation type="submission" date="2019-08" db="EMBL/GenBank/DDBJ databases">
        <title>Whole genome of Aphis craccivora.</title>
        <authorList>
            <person name="Voronova N.V."/>
            <person name="Shulinski R.S."/>
            <person name="Bandarenka Y.V."/>
            <person name="Zhorov D.G."/>
            <person name="Warner D."/>
        </authorList>
    </citation>
    <scope>NUCLEOTIDE SEQUENCE [LARGE SCALE GENOMIC DNA]</scope>
    <source>
        <strain evidence="7">180601</strain>
        <tissue evidence="7">Whole Body</tissue>
    </source>
</reference>
<proteinExistence type="predicted"/>
<dbReference type="PANTHER" id="PTHR11950:SF31">
    <property type="entry name" value="SEGMENTATION PROTEIN RUNT"/>
    <property type="match status" value="1"/>
</dbReference>
<evidence type="ECO:0000256" key="5">
    <source>
        <dbReference type="SAM" id="MobiDB-lite"/>
    </source>
</evidence>
<evidence type="ECO:0000313" key="8">
    <source>
        <dbReference type="Proteomes" id="UP000478052"/>
    </source>
</evidence>
<comment type="subcellular location">
    <subcellularLocation>
        <location evidence="1">Nucleus</location>
    </subcellularLocation>
</comment>
<dbReference type="GO" id="GO:0005634">
    <property type="term" value="C:nucleus"/>
    <property type="evidence" value="ECO:0007669"/>
    <property type="project" value="UniProtKB-SubCell"/>
</dbReference>
<evidence type="ECO:0000259" key="6">
    <source>
        <dbReference type="PROSITE" id="PS51062"/>
    </source>
</evidence>
<dbReference type="GO" id="GO:0000981">
    <property type="term" value="F:DNA-binding transcription factor activity, RNA polymerase II-specific"/>
    <property type="evidence" value="ECO:0007669"/>
    <property type="project" value="TreeGrafter"/>
</dbReference>
<dbReference type="PRINTS" id="PR00967">
    <property type="entry name" value="ONCOGENEAML1"/>
</dbReference>
<evidence type="ECO:0000256" key="3">
    <source>
        <dbReference type="ARBA" id="ARBA00023163"/>
    </source>
</evidence>
<accession>A0A6G0ZAQ1</accession>
<dbReference type="Gene3D" id="2.60.40.720">
    <property type="match status" value="1"/>
</dbReference>
<dbReference type="InterPro" id="IPR012346">
    <property type="entry name" value="p53/RUNT-type_TF_DNA-bd_sf"/>
</dbReference>
<sequence length="350" mass="38129">MRFNTNISDSFEQDIDAVYQKYVACILEDVRAIHGKEMVATGSPSVFCSVLPGHWRSNKSLPIPFKVVVLDEVPDGAVVVVQAGNDENPSADMRNYRALSATGVAVFNDLRFVGRSGRGKLLTLTITVQCKDQAVLVANYVKAIKITVDGPRLPRSNHRDVIHGYGGMFPMHGPLPPYGMIMEYKRLLEGAALPGSLNYQYIAANYFQLHNAMEASQMYCDLPPQSAFNFAGFNGLHGLPPTPPRTEEDPTAATPAAQDDCGVGSVVPTKRQRHAAETARAVATTAAATATTTCPDDRLRSESCKRPKRETAPSPDIDIVSVGVVRSSSPEVQLKPRQEKIWRPYGATDE</sequence>
<feature type="region of interest" description="Disordered" evidence="5">
    <location>
        <begin position="238"/>
        <end position="263"/>
    </location>
</feature>
<dbReference type="PROSITE" id="PS51062">
    <property type="entry name" value="RUNT"/>
    <property type="match status" value="1"/>
</dbReference>
<keyword evidence="2" id="KW-0805">Transcription regulation</keyword>
<comment type="caution">
    <text evidence="7">The sequence shown here is derived from an EMBL/GenBank/DDBJ whole genome shotgun (WGS) entry which is preliminary data.</text>
</comment>
<dbReference type="PANTHER" id="PTHR11950">
    <property type="entry name" value="RUNT RELATED"/>
    <property type="match status" value="1"/>
</dbReference>
<dbReference type="InterPro" id="IPR013524">
    <property type="entry name" value="Runt_dom"/>
</dbReference>
<evidence type="ECO:0000313" key="7">
    <source>
        <dbReference type="EMBL" id="KAF0767698.1"/>
    </source>
</evidence>
<dbReference type="Pfam" id="PF00853">
    <property type="entry name" value="Runt"/>
    <property type="match status" value="1"/>
</dbReference>
<evidence type="ECO:0000256" key="2">
    <source>
        <dbReference type="ARBA" id="ARBA00023015"/>
    </source>
</evidence>
<dbReference type="OrthoDB" id="10029800at2759"/>
<gene>
    <name evidence="7" type="ORF">FWK35_00019626</name>
</gene>
<dbReference type="Proteomes" id="UP000478052">
    <property type="component" value="Unassembled WGS sequence"/>
</dbReference>
<feature type="domain" description="Runt" evidence="6">
    <location>
        <begin position="26"/>
        <end position="156"/>
    </location>
</feature>
<evidence type="ECO:0000256" key="1">
    <source>
        <dbReference type="ARBA" id="ARBA00004123"/>
    </source>
</evidence>
<keyword evidence="3" id="KW-0804">Transcription</keyword>
<evidence type="ECO:0000256" key="4">
    <source>
        <dbReference type="ARBA" id="ARBA00023242"/>
    </source>
</evidence>
<dbReference type="InterPro" id="IPR000040">
    <property type="entry name" value="AML1_Runt"/>
</dbReference>
<dbReference type="AlphaFoldDB" id="A0A6G0ZAQ1"/>
<dbReference type="GO" id="GO:0005524">
    <property type="term" value="F:ATP binding"/>
    <property type="evidence" value="ECO:0007669"/>
    <property type="project" value="InterPro"/>
</dbReference>
<protein>
    <submittedName>
        <fullName evidence="7">Segmentation protein Runt-like</fullName>
    </submittedName>
</protein>
<name>A0A6G0ZAQ1_APHCR</name>
<dbReference type="SUPFAM" id="SSF49417">
    <property type="entry name" value="p53-like transcription factors"/>
    <property type="match status" value="1"/>
</dbReference>
<dbReference type="GO" id="GO:0000978">
    <property type="term" value="F:RNA polymerase II cis-regulatory region sequence-specific DNA binding"/>
    <property type="evidence" value="ECO:0007669"/>
    <property type="project" value="TreeGrafter"/>
</dbReference>
<dbReference type="EMBL" id="VUJU01000915">
    <property type="protein sequence ID" value="KAF0767698.1"/>
    <property type="molecule type" value="Genomic_DNA"/>
</dbReference>
<dbReference type="InterPro" id="IPR008967">
    <property type="entry name" value="p53-like_TF_DNA-bd_sf"/>
</dbReference>
<organism evidence="7 8">
    <name type="scientific">Aphis craccivora</name>
    <name type="common">Cowpea aphid</name>
    <dbReference type="NCBI Taxonomy" id="307492"/>
    <lineage>
        <taxon>Eukaryota</taxon>
        <taxon>Metazoa</taxon>
        <taxon>Ecdysozoa</taxon>
        <taxon>Arthropoda</taxon>
        <taxon>Hexapoda</taxon>
        <taxon>Insecta</taxon>
        <taxon>Pterygota</taxon>
        <taxon>Neoptera</taxon>
        <taxon>Paraneoptera</taxon>
        <taxon>Hemiptera</taxon>
        <taxon>Sternorrhyncha</taxon>
        <taxon>Aphidomorpha</taxon>
        <taxon>Aphidoidea</taxon>
        <taxon>Aphididae</taxon>
        <taxon>Aphidini</taxon>
        <taxon>Aphis</taxon>
        <taxon>Aphis</taxon>
    </lineage>
</organism>
<keyword evidence="4" id="KW-0539">Nucleus</keyword>
<feature type="region of interest" description="Disordered" evidence="5">
    <location>
        <begin position="283"/>
        <end position="350"/>
    </location>
</feature>
<feature type="compositionally biased region" description="Basic and acidic residues" evidence="5">
    <location>
        <begin position="295"/>
        <end position="311"/>
    </location>
</feature>
<keyword evidence="8" id="KW-1185">Reference proteome</keyword>